<accession>A0A0C3D3T2</accession>
<organism evidence="3 4">
    <name type="scientific">Oidiodendron maius (strain Zn)</name>
    <dbReference type="NCBI Taxonomy" id="913774"/>
    <lineage>
        <taxon>Eukaryota</taxon>
        <taxon>Fungi</taxon>
        <taxon>Dikarya</taxon>
        <taxon>Ascomycota</taxon>
        <taxon>Pezizomycotina</taxon>
        <taxon>Leotiomycetes</taxon>
        <taxon>Leotiomycetes incertae sedis</taxon>
        <taxon>Myxotrichaceae</taxon>
        <taxon>Oidiodendron</taxon>
    </lineage>
</organism>
<name>A0A0C3D3T2_OIDMZ</name>
<reference evidence="4" key="2">
    <citation type="submission" date="2015-01" db="EMBL/GenBank/DDBJ databases">
        <title>Evolutionary Origins and Diversification of the Mycorrhizal Mutualists.</title>
        <authorList>
            <consortium name="DOE Joint Genome Institute"/>
            <consortium name="Mycorrhizal Genomics Consortium"/>
            <person name="Kohler A."/>
            <person name="Kuo A."/>
            <person name="Nagy L.G."/>
            <person name="Floudas D."/>
            <person name="Copeland A."/>
            <person name="Barry K.W."/>
            <person name="Cichocki N."/>
            <person name="Veneault-Fourrey C."/>
            <person name="LaButti K."/>
            <person name="Lindquist E.A."/>
            <person name="Lipzen A."/>
            <person name="Lundell T."/>
            <person name="Morin E."/>
            <person name="Murat C."/>
            <person name="Riley R."/>
            <person name="Ohm R."/>
            <person name="Sun H."/>
            <person name="Tunlid A."/>
            <person name="Henrissat B."/>
            <person name="Grigoriev I.V."/>
            <person name="Hibbett D.S."/>
            <person name="Martin F."/>
        </authorList>
    </citation>
    <scope>NUCLEOTIDE SEQUENCE [LARGE SCALE GENOMIC DNA]</scope>
    <source>
        <strain evidence="4">Zn</strain>
    </source>
</reference>
<gene>
    <name evidence="3" type="ORF">OIDMADRAFT_20845</name>
</gene>
<keyword evidence="4" id="KW-1185">Reference proteome</keyword>
<dbReference type="InterPro" id="IPR056884">
    <property type="entry name" value="NPHP3-like_N"/>
</dbReference>
<dbReference type="OrthoDB" id="10641231at2759"/>
<proteinExistence type="predicted"/>
<reference evidence="3 4" key="1">
    <citation type="submission" date="2014-04" db="EMBL/GenBank/DDBJ databases">
        <authorList>
            <consortium name="DOE Joint Genome Institute"/>
            <person name="Kuo A."/>
            <person name="Martino E."/>
            <person name="Perotto S."/>
            <person name="Kohler A."/>
            <person name="Nagy L.G."/>
            <person name="Floudas D."/>
            <person name="Copeland A."/>
            <person name="Barry K.W."/>
            <person name="Cichocki N."/>
            <person name="Veneault-Fourrey C."/>
            <person name="LaButti K."/>
            <person name="Lindquist E.A."/>
            <person name="Lipzen A."/>
            <person name="Lundell T."/>
            <person name="Morin E."/>
            <person name="Murat C."/>
            <person name="Sun H."/>
            <person name="Tunlid A."/>
            <person name="Henrissat B."/>
            <person name="Grigoriev I.V."/>
            <person name="Hibbett D.S."/>
            <person name="Martin F."/>
            <person name="Nordberg H.P."/>
            <person name="Cantor M.N."/>
            <person name="Hua S.X."/>
        </authorList>
    </citation>
    <scope>NUCLEOTIDE SEQUENCE [LARGE SCALE GENOMIC DNA]</scope>
    <source>
        <strain evidence="3 4">Zn</strain>
    </source>
</reference>
<evidence type="ECO:0000313" key="3">
    <source>
        <dbReference type="EMBL" id="KIM96577.1"/>
    </source>
</evidence>
<evidence type="ECO:0000313" key="4">
    <source>
        <dbReference type="Proteomes" id="UP000054321"/>
    </source>
</evidence>
<keyword evidence="1" id="KW-0677">Repeat</keyword>
<dbReference type="Proteomes" id="UP000054321">
    <property type="component" value="Unassembled WGS sequence"/>
</dbReference>
<feature type="non-terminal residue" evidence="3">
    <location>
        <position position="151"/>
    </location>
</feature>
<dbReference type="InParanoid" id="A0A0C3D3T2"/>
<protein>
    <recommendedName>
        <fullName evidence="2">Nephrocystin 3-like N-terminal domain-containing protein</fullName>
    </recommendedName>
</protein>
<evidence type="ECO:0000256" key="1">
    <source>
        <dbReference type="ARBA" id="ARBA00022737"/>
    </source>
</evidence>
<dbReference type="HOGENOM" id="CLU_1735831_0_0_1"/>
<dbReference type="Pfam" id="PF24883">
    <property type="entry name" value="NPHP3_N"/>
    <property type="match status" value="1"/>
</dbReference>
<dbReference type="EMBL" id="KN832884">
    <property type="protein sequence ID" value="KIM96577.1"/>
    <property type="molecule type" value="Genomic_DNA"/>
</dbReference>
<feature type="domain" description="Nephrocystin 3-like N-terminal" evidence="2">
    <location>
        <begin position="16"/>
        <end position="96"/>
    </location>
</feature>
<sequence>MPTMPSLHCDQSKFYWIFRNMDFQQWDNANCSQVLWLSGPPECSIHQVSSHIVTEKALKPDCRVLYFFCSAAAREESIISRFIHTLLYQAICCLPVDKKISIVRNILHILVDGIFKGEGAYNLEITHFGGSPEIKLSGIVDDPTNPLWAAL</sequence>
<dbReference type="AlphaFoldDB" id="A0A0C3D3T2"/>
<evidence type="ECO:0000259" key="2">
    <source>
        <dbReference type="Pfam" id="PF24883"/>
    </source>
</evidence>